<keyword evidence="10" id="KW-1185">Reference proteome</keyword>
<dbReference type="Gene3D" id="1.10.238.10">
    <property type="entry name" value="EF-hand"/>
    <property type="match status" value="1"/>
</dbReference>
<dbReference type="InterPro" id="IPR023408">
    <property type="entry name" value="MscS_beta-dom_sf"/>
</dbReference>
<keyword evidence="2 7" id="KW-0812">Transmembrane</keyword>
<feature type="transmembrane region" description="Helical" evidence="7">
    <location>
        <begin position="76"/>
        <end position="99"/>
    </location>
</feature>
<keyword evidence="4 7" id="KW-1133">Transmembrane helix</keyword>
<proteinExistence type="predicted"/>
<evidence type="ECO:0000256" key="4">
    <source>
        <dbReference type="ARBA" id="ARBA00022989"/>
    </source>
</evidence>
<protein>
    <recommendedName>
        <fullName evidence="8">EF-hand domain-containing protein</fullName>
    </recommendedName>
</protein>
<dbReference type="Pfam" id="PF00924">
    <property type="entry name" value="MS_channel_2nd"/>
    <property type="match status" value="1"/>
</dbReference>
<dbReference type="Gene3D" id="2.30.30.60">
    <property type="match status" value="1"/>
</dbReference>
<evidence type="ECO:0000256" key="1">
    <source>
        <dbReference type="ARBA" id="ARBA00004370"/>
    </source>
</evidence>
<dbReference type="PROSITE" id="PS50222">
    <property type="entry name" value="EF_HAND_2"/>
    <property type="match status" value="1"/>
</dbReference>
<comment type="subcellular location">
    <subcellularLocation>
        <location evidence="1">Membrane</location>
    </subcellularLocation>
</comment>
<dbReference type="GO" id="GO:0006874">
    <property type="term" value="P:intracellular calcium ion homeostasis"/>
    <property type="evidence" value="ECO:0007669"/>
    <property type="project" value="TreeGrafter"/>
</dbReference>
<gene>
    <name evidence="9" type="ORF">H4R34_000592</name>
</gene>
<dbReference type="InterPro" id="IPR018247">
    <property type="entry name" value="EF_Hand_1_Ca_BS"/>
</dbReference>
<evidence type="ECO:0000313" key="9">
    <source>
        <dbReference type="EMBL" id="KAJ1984557.1"/>
    </source>
</evidence>
<dbReference type="AlphaFoldDB" id="A0A9W8B7U6"/>
<dbReference type="InterPro" id="IPR010920">
    <property type="entry name" value="LSM_dom_sf"/>
</dbReference>
<keyword evidence="5 7" id="KW-0472">Membrane</keyword>
<feature type="region of interest" description="Disordered" evidence="6">
    <location>
        <begin position="654"/>
        <end position="727"/>
    </location>
</feature>
<dbReference type="InterPro" id="IPR011992">
    <property type="entry name" value="EF-hand-dom_pair"/>
</dbReference>
<dbReference type="PANTHER" id="PTHR31323:SF1">
    <property type="entry name" value="MECHANOSENSITIVE ION CHANNEL PROTEIN"/>
    <property type="match status" value="1"/>
</dbReference>
<dbReference type="InterPro" id="IPR006685">
    <property type="entry name" value="MscS_channel_2nd"/>
</dbReference>
<feature type="transmembrane region" description="Helical" evidence="7">
    <location>
        <begin position="211"/>
        <end position="232"/>
    </location>
</feature>
<comment type="caution">
    <text evidence="9">The sequence shown here is derived from an EMBL/GenBank/DDBJ whole genome shotgun (WGS) entry which is preliminary data.</text>
</comment>
<feature type="compositionally biased region" description="Basic and acidic residues" evidence="6">
    <location>
        <begin position="684"/>
        <end position="696"/>
    </location>
</feature>
<organism evidence="9 10">
    <name type="scientific">Dimargaris verticillata</name>
    <dbReference type="NCBI Taxonomy" id="2761393"/>
    <lineage>
        <taxon>Eukaryota</taxon>
        <taxon>Fungi</taxon>
        <taxon>Fungi incertae sedis</taxon>
        <taxon>Zoopagomycota</taxon>
        <taxon>Kickxellomycotina</taxon>
        <taxon>Dimargaritomycetes</taxon>
        <taxon>Dimargaritales</taxon>
        <taxon>Dimargaritaceae</taxon>
        <taxon>Dimargaris</taxon>
    </lineage>
</organism>
<dbReference type="Proteomes" id="UP001151582">
    <property type="component" value="Unassembled WGS sequence"/>
</dbReference>
<evidence type="ECO:0000256" key="6">
    <source>
        <dbReference type="SAM" id="MobiDB-lite"/>
    </source>
</evidence>
<feature type="transmembrane region" description="Helical" evidence="7">
    <location>
        <begin position="119"/>
        <end position="145"/>
    </location>
</feature>
<dbReference type="GO" id="GO:0005509">
    <property type="term" value="F:calcium ion binding"/>
    <property type="evidence" value="ECO:0007669"/>
    <property type="project" value="InterPro"/>
</dbReference>
<evidence type="ECO:0000256" key="2">
    <source>
        <dbReference type="ARBA" id="ARBA00022692"/>
    </source>
</evidence>
<accession>A0A9W8B7U6</accession>
<dbReference type="PANTHER" id="PTHR31323">
    <property type="entry name" value="MECHANOSENSITIVE ION CHANNEL PROTEIN MSY2"/>
    <property type="match status" value="1"/>
</dbReference>
<feature type="region of interest" description="Disordered" evidence="6">
    <location>
        <begin position="1"/>
        <end position="20"/>
    </location>
</feature>
<dbReference type="InterPro" id="IPR002048">
    <property type="entry name" value="EF_hand_dom"/>
</dbReference>
<dbReference type="EMBL" id="JANBQB010000016">
    <property type="protein sequence ID" value="KAJ1984557.1"/>
    <property type="molecule type" value="Genomic_DNA"/>
</dbReference>
<name>A0A9W8B7U6_9FUNG</name>
<reference evidence="9" key="1">
    <citation type="submission" date="2022-07" db="EMBL/GenBank/DDBJ databases">
        <title>Phylogenomic reconstructions and comparative analyses of Kickxellomycotina fungi.</title>
        <authorList>
            <person name="Reynolds N.K."/>
            <person name="Stajich J.E."/>
            <person name="Barry K."/>
            <person name="Grigoriev I.V."/>
            <person name="Crous P."/>
            <person name="Smith M.E."/>
        </authorList>
    </citation>
    <scope>NUCLEOTIDE SEQUENCE</scope>
    <source>
        <strain evidence="9">RSA 567</strain>
    </source>
</reference>
<dbReference type="Pfam" id="PF25886">
    <property type="entry name" value="Msy1"/>
    <property type="match status" value="1"/>
</dbReference>
<feature type="domain" description="EF-hand" evidence="8">
    <location>
        <begin position="384"/>
        <end position="419"/>
    </location>
</feature>
<feature type="compositionally biased region" description="Polar residues" evidence="6">
    <location>
        <begin position="291"/>
        <end position="317"/>
    </location>
</feature>
<evidence type="ECO:0000313" key="10">
    <source>
        <dbReference type="Proteomes" id="UP001151582"/>
    </source>
</evidence>
<evidence type="ECO:0000256" key="5">
    <source>
        <dbReference type="ARBA" id="ARBA00023136"/>
    </source>
</evidence>
<evidence type="ECO:0000256" key="7">
    <source>
        <dbReference type="SAM" id="Phobius"/>
    </source>
</evidence>
<dbReference type="PROSITE" id="PS00018">
    <property type="entry name" value="EF_HAND_1"/>
    <property type="match status" value="1"/>
</dbReference>
<feature type="compositionally biased region" description="Low complexity" evidence="6">
    <location>
        <begin position="716"/>
        <end position="727"/>
    </location>
</feature>
<evidence type="ECO:0000259" key="8">
    <source>
        <dbReference type="PROSITE" id="PS50222"/>
    </source>
</evidence>
<sequence length="748" mass="83386">MRYSIDKRPHGERNHEAVIELKDHPQSRDIHFDDMRSTHSEKHDDGSEYMEDTHTETNVPAAGNRRQSAWWRLHPLLRALILVFTFGCLFAAPAIIVGAINAKHISMFDNSVLADNEYYIAHCVVRWFTWCTFTWITGVFIFHLVDSTPSFAVSICKFFTGSCTEQFRTRLGYFMAASVYTKITIIAALAMASFAVIFPNSSPAVGGDPEHWTRIVFQIISCVCIASVVLFIEKVVLQVVAAHFHRTAYKERITDLEYSLWVLDRLDGARRQNNDNAFVSPFNWGRRPQDDNNASTVHLNSPNASRSRTVSNATQADGGNKTPAIIQPFSFVANTIKNVGKQAMNADVDINSTARARKLATKLFDALQGSRDYLTMRDFIPYFKTQSDADKAFGLFDKDGNGDVSKREMREKIIAIYKERRDLNASMMDMSQIVRKLDRILIVVCLVLIVILVSMVFGQSPGASLVSFGTIFVAWSFVFGGALKNMFECLIFLFVVHPFDAGDLVTVNGQTMTVKKVHILTTVFTGGNGNYIVAPNSVLVATFIHNLRRSPPQSEVISLNLDFYTPEEKLHSLHERLDEFVAQYPRIFVAGIGFTLSSIVDANQIVVTVLLNYKHNAQIGTLSLEGRNKFMHHLRNQMIALDIRCHGLVQPVQLQGPPPRYEDLSNARGPNDEGPSGSGTSSHDIFDRTGSRDDSPPRGNEAALHRSHTTPMTQPNHQNAEAAAHNTTANQTVAAATGLFAANAMFGF</sequence>
<dbReference type="SUPFAM" id="SSF50182">
    <property type="entry name" value="Sm-like ribonucleoproteins"/>
    <property type="match status" value="1"/>
</dbReference>
<feature type="transmembrane region" description="Helical" evidence="7">
    <location>
        <begin position="179"/>
        <end position="199"/>
    </location>
</feature>
<feature type="region of interest" description="Disordered" evidence="6">
    <location>
        <begin position="280"/>
        <end position="319"/>
    </location>
</feature>
<dbReference type="GO" id="GO:0016020">
    <property type="term" value="C:membrane"/>
    <property type="evidence" value="ECO:0007669"/>
    <property type="project" value="UniProtKB-SubCell"/>
</dbReference>
<dbReference type="OrthoDB" id="544685at2759"/>
<dbReference type="GO" id="GO:0005262">
    <property type="term" value="F:calcium channel activity"/>
    <property type="evidence" value="ECO:0007669"/>
    <property type="project" value="TreeGrafter"/>
</dbReference>
<dbReference type="SUPFAM" id="SSF47473">
    <property type="entry name" value="EF-hand"/>
    <property type="match status" value="1"/>
</dbReference>
<evidence type="ECO:0000256" key="3">
    <source>
        <dbReference type="ARBA" id="ARBA00022837"/>
    </source>
</evidence>
<keyword evidence="3" id="KW-0106">Calcium</keyword>
<feature type="transmembrane region" description="Helical" evidence="7">
    <location>
        <begin position="437"/>
        <end position="457"/>
    </location>
</feature>
<dbReference type="InterPro" id="IPR058650">
    <property type="entry name" value="Msy1/2-like"/>
</dbReference>